<dbReference type="PANTHER" id="PTHR46743:SF2">
    <property type="entry name" value="TEICHOIC ACIDS EXPORT ATP-BINDING PROTEIN TAGH"/>
    <property type="match status" value="1"/>
</dbReference>
<accession>A0ABV3L4G9</accession>
<protein>
    <submittedName>
        <fullName evidence="6">ABC transporter ATP-binding protein</fullName>
    </submittedName>
</protein>
<feature type="domain" description="ABC transporter" evidence="5">
    <location>
        <begin position="2"/>
        <end position="221"/>
    </location>
</feature>
<evidence type="ECO:0000256" key="3">
    <source>
        <dbReference type="ARBA" id="ARBA00022741"/>
    </source>
</evidence>
<dbReference type="PANTHER" id="PTHR46743">
    <property type="entry name" value="TEICHOIC ACIDS EXPORT ATP-BINDING PROTEIN TAGH"/>
    <property type="match status" value="1"/>
</dbReference>
<keyword evidence="4 6" id="KW-0067">ATP-binding</keyword>
<keyword evidence="7" id="KW-1185">Reference proteome</keyword>
<evidence type="ECO:0000256" key="2">
    <source>
        <dbReference type="ARBA" id="ARBA00022448"/>
    </source>
</evidence>
<sequence length="221" mass="24440">MIEFRNLTKSYRTDAGRKVVLDNCTITFPSGKVIGLLGRNGAGKSTLLRLIAGTQDVDSGEIIRHGSVSYPIGFAGSFHPDLTGAQNARFVARIYGADTDALADYVMDFTELGEFYHMPLRTYSSGMRARLAFGISMGLPFDTYLIDEVTSVGDQAFRDKAERVFKSKISSAGAIMVSHGMGQIRSMCDEAAVLDRGKMTYFHNVNEAIAFHERNMREQQR</sequence>
<keyword evidence="3" id="KW-0547">Nucleotide-binding</keyword>
<dbReference type="GO" id="GO:0005524">
    <property type="term" value="F:ATP binding"/>
    <property type="evidence" value="ECO:0007669"/>
    <property type="project" value="UniProtKB-KW"/>
</dbReference>
<evidence type="ECO:0000256" key="4">
    <source>
        <dbReference type="ARBA" id="ARBA00022840"/>
    </source>
</evidence>
<organism evidence="6 7">
    <name type="scientific">Meridianimarinicoccus marinus</name>
    <dbReference type="NCBI Taxonomy" id="3231483"/>
    <lineage>
        <taxon>Bacteria</taxon>
        <taxon>Pseudomonadati</taxon>
        <taxon>Pseudomonadota</taxon>
        <taxon>Alphaproteobacteria</taxon>
        <taxon>Rhodobacterales</taxon>
        <taxon>Paracoccaceae</taxon>
        <taxon>Meridianimarinicoccus</taxon>
    </lineage>
</organism>
<dbReference type="EMBL" id="JBFBVU010000003">
    <property type="protein sequence ID" value="MEV8465932.1"/>
    <property type="molecule type" value="Genomic_DNA"/>
</dbReference>
<dbReference type="InterPro" id="IPR015860">
    <property type="entry name" value="ABC_transpr_TagH-like"/>
</dbReference>
<dbReference type="Gene3D" id="3.40.50.300">
    <property type="entry name" value="P-loop containing nucleotide triphosphate hydrolases"/>
    <property type="match status" value="1"/>
</dbReference>
<dbReference type="SUPFAM" id="SSF52540">
    <property type="entry name" value="P-loop containing nucleoside triphosphate hydrolases"/>
    <property type="match status" value="1"/>
</dbReference>
<evidence type="ECO:0000259" key="5">
    <source>
        <dbReference type="PROSITE" id="PS50893"/>
    </source>
</evidence>
<dbReference type="RefSeq" id="WP_366191743.1">
    <property type="nucleotide sequence ID" value="NZ_JBFBVU010000003.1"/>
</dbReference>
<dbReference type="InterPro" id="IPR050683">
    <property type="entry name" value="Bact_Polysacc_Export_ATP-bd"/>
</dbReference>
<dbReference type="PROSITE" id="PS00211">
    <property type="entry name" value="ABC_TRANSPORTER_1"/>
    <property type="match status" value="1"/>
</dbReference>
<keyword evidence="2" id="KW-0813">Transport</keyword>
<comment type="caution">
    <text evidence="6">The sequence shown here is derived from an EMBL/GenBank/DDBJ whole genome shotgun (WGS) entry which is preliminary data.</text>
</comment>
<name>A0ABV3L4G9_9RHOB</name>
<dbReference type="Pfam" id="PF00005">
    <property type="entry name" value="ABC_tran"/>
    <property type="match status" value="1"/>
</dbReference>
<dbReference type="PROSITE" id="PS50893">
    <property type="entry name" value="ABC_TRANSPORTER_2"/>
    <property type="match status" value="1"/>
</dbReference>
<dbReference type="InterPro" id="IPR003439">
    <property type="entry name" value="ABC_transporter-like_ATP-bd"/>
</dbReference>
<dbReference type="InterPro" id="IPR017871">
    <property type="entry name" value="ABC_transporter-like_CS"/>
</dbReference>
<proteinExistence type="inferred from homology"/>
<comment type="similarity">
    <text evidence="1">Belongs to the ABC transporter superfamily.</text>
</comment>
<dbReference type="InterPro" id="IPR003593">
    <property type="entry name" value="AAA+_ATPase"/>
</dbReference>
<dbReference type="Proteomes" id="UP001553161">
    <property type="component" value="Unassembled WGS sequence"/>
</dbReference>
<dbReference type="InterPro" id="IPR027417">
    <property type="entry name" value="P-loop_NTPase"/>
</dbReference>
<gene>
    <name evidence="6" type="ORF">AB0T83_03940</name>
</gene>
<evidence type="ECO:0000256" key="1">
    <source>
        <dbReference type="ARBA" id="ARBA00005417"/>
    </source>
</evidence>
<dbReference type="CDD" id="cd03220">
    <property type="entry name" value="ABC_KpsT_Wzt"/>
    <property type="match status" value="1"/>
</dbReference>
<evidence type="ECO:0000313" key="7">
    <source>
        <dbReference type="Proteomes" id="UP001553161"/>
    </source>
</evidence>
<dbReference type="SMART" id="SM00382">
    <property type="entry name" value="AAA"/>
    <property type="match status" value="1"/>
</dbReference>
<evidence type="ECO:0000313" key="6">
    <source>
        <dbReference type="EMBL" id="MEV8465932.1"/>
    </source>
</evidence>
<reference evidence="6 7" key="1">
    <citation type="submission" date="2024-07" db="EMBL/GenBank/DDBJ databases">
        <authorList>
            <person name="Kang M."/>
        </authorList>
    </citation>
    <scope>NUCLEOTIDE SEQUENCE [LARGE SCALE GENOMIC DNA]</scope>
    <source>
        <strain evidence="6 7">DFM31</strain>
    </source>
</reference>